<protein>
    <submittedName>
        <fullName evidence="1">Uncharacterized protein</fullName>
    </submittedName>
</protein>
<dbReference type="AlphaFoldDB" id="A0A1F4XSQ8"/>
<name>A0A1F4XSQ8_9BACT</name>
<reference evidence="1 2" key="1">
    <citation type="journal article" date="2016" name="Nat. Commun.">
        <title>Thousands of microbial genomes shed light on interconnected biogeochemical processes in an aquifer system.</title>
        <authorList>
            <person name="Anantharaman K."/>
            <person name="Brown C.T."/>
            <person name="Hug L.A."/>
            <person name="Sharon I."/>
            <person name="Castelle C.J."/>
            <person name="Probst A.J."/>
            <person name="Thomas B.C."/>
            <person name="Singh A."/>
            <person name="Wilkins M.J."/>
            <person name="Karaoz U."/>
            <person name="Brodie E.L."/>
            <person name="Williams K.H."/>
            <person name="Hubbard S.S."/>
            <person name="Banfield J.F."/>
        </authorList>
    </citation>
    <scope>NUCLEOTIDE SEQUENCE [LARGE SCALE GENOMIC DNA]</scope>
</reference>
<proteinExistence type="predicted"/>
<dbReference type="EMBL" id="MEWW01000011">
    <property type="protein sequence ID" value="OGC84644.1"/>
    <property type="molecule type" value="Genomic_DNA"/>
</dbReference>
<accession>A0A1F4XSQ8</accession>
<evidence type="ECO:0000313" key="2">
    <source>
        <dbReference type="Proteomes" id="UP000178091"/>
    </source>
</evidence>
<evidence type="ECO:0000313" key="1">
    <source>
        <dbReference type="EMBL" id="OGC84644.1"/>
    </source>
</evidence>
<organism evidence="1 2">
    <name type="scientific">Candidatus Adlerbacteria bacterium RIFCSPHIGHO2_12_FULL_53_18</name>
    <dbReference type="NCBI Taxonomy" id="1797242"/>
    <lineage>
        <taxon>Bacteria</taxon>
        <taxon>Candidatus Adleribacteriota</taxon>
    </lineage>
</organism>
<comment type="caution">
    <text evidence="1">The sequence shown here is derived from an EMBL/GenBank/DDBJ whole genome shotgun (WGS) entry which is preliminary data.</text>
</comment>
<gene>
    <name evidence="1" type="ORF">A3F55_03175</name>
</gene>
<dbReference type="Proteomes" id="UP000178091">
    <property type="component" value="Unassembled WGS sequence"/>
</dbReference>
<sequence>MAKKIDFLISYANAPKEIVSGLELLPQVGQLIIENYGEHIRLGGMDRVRFPYHLDRDELALLRLVDRGSKQVEGVAVRFFFAQMIGVRSKRVVMRCSFAFTEPDM</sequence>